<evidence type="ECO:0000313" key="2">
    <source>
        <dbReference type="Proteomes" id="UP000218282"/>
    </source>
</evidence>
<keyword evidence="2" id="KW-1185">Reference proteome</keyword>
<dbReference type="RefSeq" id="WP_096815112.1">
    <property type="nucleotide sequence ID" value="NZ_JXJW01000020.1"/>
</dbReference>
<protein>
    <submittedName>
        <fullName evidence="1">Uncharacterized protein</fullName>
    </submittedName>
</protein>
<dbReference type="EMBL" id="JXJW01000020">
    <property type="protein sequence ID" value="PCS05175.1"/>
    <property type="molecule type" value="Genomic_DNA"/>
</dbReference>
<name>A0A2A5RVD3_9LACT</name>
<accession>A0A2A5RVD3</accession>
<sequence>MTVHLLDELDDSELFLSLWDVMSDKEREKTHYLRTVGVCGSNKNLIILVFQILKEYLGKKLFINQ</sequence>
<dbReference type="AlphaFoldDB" id="A0A2A5RVD3"/>
<gene>
    <name evidence="1" type="ORF">RU86_GL001150</name>
</gene>
<evidence type="ECO:0000313" key="1">
    <source>
        <dbReference type="EMBL" id="PCS05175.1"/>
    </source>
</evidence>
<organism evidence="1 2">
    <name type="scientific">Pseudolactococcus piscium</name>
    <dbReference type="NCBI Taxonomy" id="1364"/>
    <lineage>
        <taxon>Bacteria</taxon>
        <taxon>Bacillati</taxon>
        <taxon>Bacillota</taxon>
        <taxon>Bacilli</taxon>
        <taxon>Lactobacillales</taxon>
        <taxon>Streptococcaceae</taxon>
        <taxon>Pseudolactococcus</taxon>
    </lineage>
</organism>
<reference evidence="1 2" key="1">
    <citation type="submission" date="2014-12" db="EMBL/GenBank/DDBJ databases">
        <title>Draft genome sequences of 10 type strains of Lactococcus.</title>
        <authorList>
            <person name="Sun Z."/>
            <person name="Zhong Z."/>
            <person name="Liu W."/>
            <person name="Zhang W."/>
            <person name="Zhang H."/>
        </authorList>
    </citation>
    <scope>NUCLEOTIDE SEQUENCE [LARGE SCALE GENOMIC DNA]</scope>
    <source>
        <strain evidence="1 2">DSM 6634</strain>
    </source>
</reference>
<dbReference type="Proteomes" id="UP000218282">
    <property type="component" value="Unassembled WGS sequence"/>
</dbReference>
<proteinExistence type="predicted"/>
<comment type="caution">
    <text evidence="1">The sequence shown here is derived from an EMBL/GenBank/DDBJ whole genome shotgun (WGS) entry which is preliminary data.</text>
</comment>